<dbReference type="Pfam" id="PF05136">
    <property type="entry name" value="Phage_portal_2"/>
    <property type="match status" value="1"/>
</dbReference>
<dbReference type="OrthoDB" id="9770450at2"/>
<dbReference type="RefSeq" id="WP_084407805.1">
    <property type="nucleotide sequence ID" value="NZ_FWXR01000001.1"/>
</dbReference>
<gene>
    <name evidence="2" type="ORF">SAMN06297251_10148</name>
</gene>
<dbReference type="Proteomes" id="UP000192656">
    <property type="component" value="Unassembled WGS sequence"/>
</dbReference>
<evidence type="ECO:0000313" key="3">
    <source>
        <dbReference type="Proteomes" id="UP000192656"/>
    </source>
</evidence>
<dbReference type="EMBL" id="FWXR01000001">
    <property type="protein sequence ID" value="SMC32562.1"/>
    <property type="molecule type" value="Genomic_DNA"/>
</dbReference>
<evidence type="ECO:0000313" key="2">
    <source>
        <dbReference type="EMBL" id="SMC32562.1"/>
    </source>
</evidence>
<keyword evidence="3" id="KW-1185">Reference proteome</keyword>
<reference evidence="2 3" key="1">
    <citation type="submission" date="2017-04" db="EMBL/GenBank/DDBJ databases">
        <authorList>
            <person name="Afonso C.L."/>
            <person name="Miller P.J."/>
            <person name="Scott M.A."/>
            <person name="Spackman E."/>
            <person name="Goraichik I."/>
            <person name="Dimitrov K.M."/>
            <person name="Suarez D.L."/>
            <person name="Swayne D.E."/>
        </authorList>
    </citation>
    <scope>NUCLEOTIDE SEQUENCE [LARGE SCALE GENOMIC DNA]</scope>
    <source>
        <strain evidence="2 3">CGMCC 1.10972</strain>
    </source>
</reference>
<dbReference type="InterPro" id="IPR006429">
    <property type="entry name" value="Phage_lambda_portal"/>
</dbReference>
<protein>
    <submittedName>
        <fullName evidence="2">Capsid protein</fullName>
    </submittedName>
</protein>
<dbReference type="STRING" id="937218.SAMN06297251_10148"/>
<dbReference type="GO" id="GO:0019068">
    <property type="term" value="P:virion assembly"/>
    <property type="evidence" value="ECO:0007669"/>
    <property type="project" value="InterPro"/>
</dbReference>
<proteinExistence type="predicted"/>
<dbReference type="GO" id="GO:0005198">
    <property type="term" value="F:structural molecule activity"/>
    <property type="evidence" value="ECO:0007669"/>
    <property type="project" value="InterPro"/>
</dbReference>
<evidence type="ECO:0000256" key="1">
    <source>
        <dbReference type="SAM" id="MobiDB-lite"/>
    </source>
</evidence>
<dbReference type="AlphaFoldDB" id="A0A1W1Y8S5"/>
<organism evidence="2 3">
    <name type="scientific">Fulvimarina manganoxydans</name>
    <dbReference type="NCBI Taxonomy" id="937218"/>
    <lineage>
        <taxon>Bacteria</taxon>
        <taxon>Pseudomonadati</taxon>
        <taxon>Pseudomonadota</taxon>
        <taxon>Alphaproteobacteria</taxon>
        <taxon>Hyphomicrobiales</taxon>
        <taxon>Aurantimonadaceae</taxon>
        <taxon>Fulvimarina</taxon>
    </lineage>
</organism>
<accession>A0A1W1Y8S5</accession>
<feature type="compositionally biased region" description="Basic and acidic residues" evidence="1">
    <location>
        <begin position="495"/>
        <end position="511"/>
    </location>
</feature>
<name>A0A1W1Y8S5_9HYPH</name>
<feature type="region of interest" description="Disordered" evidence="1">
    <location>
        <begin position="1"/>
        <end position="24"/>
    </location>
</feature>
<feature type="compositionally biased region" description="Basic and acidic residues" evidence="1">
    <location>
        <begin position="472"/>
        <end position="483"/>
    </location>
</feature>
<sequence length="520" mass="58186">MSAMDFLRRSVGMKPSSRRPSNGLVRSFGGGRRVAPFEASANHPAVPNVPRIPPEGGIRYLREQQAIARHLVRNDAWIRSLVRVLKGLHIGTGPRPVSKFRELEELWQASCSGFSTTGSKSFGAMLRDDIYGNKIVDGEAFVRRRFRFDYPEVSRRLVVPIQFQTLTSDYVPVDHESFAFDDKRFAAGIMTDLDRPVAYAMHTEHPLSEGFRMRRPIVVPADEVFHLFDGPTGSPRGEVMLASAFLRAIAMSTLEDAERRRKQIASIMTVFFKRSDENLDDDMLPDAETVERMIGDVTFGTGVGHELPAGFDVETVQPKDEPMNFEKALRFQLLAISASVGAPVYEVTGDWRDAPERAMRIAAAAVSREAGIGRDGTEHQVLRPMFASWVDAAMASGMWTPPAGAKPWEIYDHGWDWPVIQHAALTQELKIMMDAADRGIVEPSYVSKSYFGKRSEEVARLSAKDYSRRRENGLLDADDKWDPTRTPTSQSIAKETADEEKHEREVVEAAKADTSVLELD</sequence>
<feature type="region of interest" description="Disordered" evidence="1">
    <location>
        <begin position="472"/>
        <end position="520"/>
    </location>
</feature>